<dbReference type="PANTHER" id="PTHR47267">
    <property type="match status" value="1"/>
</dbReference>
<dbReference type="SFLD" id="SFLDG01144">
    <property type="entry name" value="C2.B.4:_PGP_Like"/>
    <property type="match status" value="1"/>
</dbReference>
<dbReference type="SFLD" id="SFLDG01140">
    <property type="entry name" value="C2.B:_Phosphomannomutase_and_P"/>
    <property type="match status" value="1"/>
</dbReference>
<dbReference type="NCBIfam" id="TIGR01484">
    <property type="entry name" value="HAD-SF-IIB"/>
    <property type="match status" value="1"/>
</dbReference>
<dbReference type="RefSeq" id="WP_385876294.1">
    <property type="nucleotide sequence ID" value="NZ_JBHLXE010000037.1"/>
</dbReference>
<keyword evidence="3 6" id="KW-0378">Hydrolase</keyword>
<evidence type="ECO:0000313" key="7">
    <source>
        <dbReference type="Proteomes" id="UP001589758"/>
    </source>
</evidence>
<comment type="cofactor">
    <cofactor evidence="1">
        <name>Mg(2+)</name>
        <dbReference type="ChEBI" id="CHEBI:18420"/>
    </cofactor>
</comment>
<comment type="similarity">
    <text evidence="5">Belongs to the HAD-like hydrolase superfamily. Cof family.</text>
</comment>
<dbReference type="CDD" id="cd07516">
    <property type="entry name" value="HAD_Pase"/>
    <property type="match status" value="1"/>
</dbReference>
<organism evidence="6 7">
    <name type="scientific">Thorsellia kenyensis</name>
    <dbReference type="NCBI Taxonomy" id="1549888"/>
    <lineage>
        <taxon>Bacteria</taxon>
        <taxon>Pseudomonadati</taxon>
        <taxon>Pseudomonadota</taxon>
        <taxon>Gammaproteobacteria</taxon>
        <taxon>Enterobacterales</taxon>
        <taxon>Thorselliaceae</taxon>
        <taxon>Thorsellia</taxon>
    </lineage>
</organism>
<evidence type="ECO:0000313" key="6">
    <source>
        <dbReference type="EMBL" id="MFC0179197.1"/>
    </source>
</evidence>
<proteinExistence type="inferred from homology"/>
<dbReference type="Gene3D" id="3.30.1240.10">
    <property type="match status" value="1"/>
</dbReference>
<dbReference type="Gene3D" id="3.40.50.1000">
    <property type="entry name" value="HAD superfamily/HAD-like"/>
    <property type="match status" value="1"/>
</dbReference>
<dbReference type="Pfam" id="PF08282">
    <property type="entry name" value="Hydrolase_3"/>
    <property type="match status" value="1"/>
</dbReference>
<dbReference type="PANTHER" id="PTHR47267:SF4">
    <property type="entry name" value="PYRIDOXAL PHOSPHATE PHOSPHATASE YIGL"/>
    <property type="match status" value="1"/>
</dbReference>
<dbReference type="InterPro" id="IPR036412">
    <property type="entry name" value="HAD-like_sf"/>
</dbReference>
<dbReference type="Proteomes" id="UP001589758">
    <property type="component" value="Unassembled WGS sequence"/>
</dbReference>
<dbReference type="GO" id="GO:0016787">
    <property type="term" value="F:hydrolase activity"/>
    <property type="evidence" value="ECO:0007669"/>
    <property type="project" value="UniProtKB-KW"/>
</dbReference>
<dbReference type="InterPro" id="IPR000150">
    <property type="entry name" value="Cof"/>
</dbReference>
<protein>
    <submittedName>
        <fullName evidence="6">Cof-type HAD-IIB family hydrolase</fullName>
    </submittedName>
</protein>
<name>A0ABV6C8A4_9GAMM</name>
<reference evidence="6 7" key="1">
    <citation type="submission" date="2024-09" db="EMBL/GenBank/DDBJ databases">
        <authorList>
            <person name="Sun Q."/>
            <person name="Mori K."/>
        </authorList>
    </citation>
    <scope>NUCLEOTIDE SEQUENCE [LARGE SCALE GENOMIC DNA]</scope>
    <source>
        <strain evidence="6 7">CCM 8545</strain>
    </source>
</reference>
<sequence length="265" mass="29826">MYSVIASDLDGTLLAPTHTLSAFTRQSLKHLVNQGAKFIFATGRHHVDVKGIKESLGIEAYMITSNGARVHDKEGNLIKKHNLDAQHVQELLQLAVGFDNIYTHIYTGDSWFVDREIIDEEDFFKDSDFSYQIYDPAKVDHDDVYKLFYTTDDPICLEPIEKLLHEKFPNQFNTAFSSLNCLEIMAKGVSKGAALQEVLQLKGFTLKDCVAFGDGMNDVEMLEMVGKGHIMQNADVRLKVRLPHLEVIGSNEEDAVAHKLLSYFG</sequence>
<evidence type="ECO:0000256" key="5">
    <source>
        <dbReference type="ARBA" id="ARBA00034778"/>
    </source>
</evidence>
<dbReference type="PROSITE" id="PS01228">
    <property type="entry name" value="COF_1"/>
    <property type="match status" value="1"/>
</dbReference>
<comment type="caution">
    <text evidence="6">The sequence shown here is derived from an EMBL/GenBank/DDBJ whole genome shotgun (WGS) entry which is preliminary data.</text>
</comment>
<accession>A0ABV6C8A4</accession>
<keyword evidence="7" id="KW-1185">Reference proteome</keyword>
<dbReference type="PROSITE" id="PS01229">
    <property type="entry name" value="COF_2"/>
    <property type="match status" value="1"/>
</dbReference>
<evidence type="ECO:0000256" key="2">
    <source>
        <dbReference type="ARBA" id="ARBA00022723"/>
    </source>
</evidence>
<dbReference type="SUPFAM" id="SSF56784">
    <property type="entry name" value="HAD-like"/>
    <property type="match status" value="1"/>
</dbReference>
<evidence type="ECO:0000256" key="1">
    <source>
        <dbReference type="ARBA" id="ARBA00001946"/>
    </source>
</evidence>
<keyword evidence="2" id="KW-0479">Metal-binding</keyword>
<dbReference type="EMBL" id="JBHLXE010000037">
    <property type="protein sequence ID" value="MFC0179197.1"/>
    <property type="molecule type" value="Genomic_DNA"/>
</dbReference>
<dbReference type="NCBIfam" id="TIGR00099">
    <property type="entry name" value="Cof-subfamily"/>
    <property type="match status" value="1"/>
</dbReference>
<evidence type="ECO:0000256" key="4">
    <source>
        <dbReference type="ARBA" id="ARBA00022842"/>
    </source>
</evidence>
<gene>
    <name evidence="6" type="ORF">ACFFIT_03630</name>
</gene>
<evidence type="ECO:0000256" key="3">
    <source>
        <dbReference type="ARBA" id="ARBA00022801"/>
    </source>
</evidence>
<dbReference type="InterPro" id="IPR006379">
    <property type="entry name" value="HAD-SF_hydro_IIB"/>
</dbReference>
<keyword evidence="4" id="KW-0460">Magnesium</keyword>
<dbReference type="SFLD" id="SFLDS00003">
    <property type="entry name" value="Haloacid_Dehalogenase"/>
    <property type="match status" value="1"/>
</dbReference>
<dbReference type="InterPro" id="IPR023214">
    <property type="entry name" value="HAD_sf"/>
</dbReference>